<dbReference type="OMA" id="SHNHETH"/>
<accession>A0A0A0M1L5</accession>
<evidence type="ECO:0000313" key="4">
    <source>
        <dbReference type="Proteomes" id="UP000029981"/>
    </source>
</evidence>
<sequence>MNKHSDHKPQLSPLIQSHNHETHDDSDTGPVSVTSAIIFTTLVAVSGSYVFGTAIGYSSPAQSGIMTELALTVSEVNENKLLSLMLK</sequence>
<dbReference type="AlphaFoldDB" id="A0A0A0M1L5"/>
<dbReference type="Gramene" id="KGN66111">
    <property type="protein sequence ID" value="KGN66111"/>
    <property type="gene ID" value="Csa_1G571830"/>
</dbReference>
<reference evidence="3 4" key="3">
    <citation type="journal article" date="2010" name="BMC Genomics">
        <title>Transcriptome sequencing and comparative analysis of cucumber flowers with different sex types.</title>
        <authorList>
            <person name="Guo S."/>
            <person name="Zheng Y."/>
            <person name="Joung J.G."/>
            <person name="Liu S."/>
            <person name="Zhang Z."/>
            <person name="Crasta O.R."/>
            <person name="Sobral B.W."/>
            <person name="Xu Y."/>
            <person name="Huang S."/>
            <person name="Fei Z."/>
        </authorList>
    </citation>
    <scope>NUCLEOTIDE SEQUENCE [LARGE SCALE GENOMIC DNA]</scope>
    <source>
        <strain evidence="4">cv. 9930</strain>
    </source>
</reference>
<keyword evidence="2" id="KW-0812">Transmembrane</keyword>
<evidence type="ECO:0000313" key="3">
    <source>
        <dbReference type="EMBL" id="KGN66111.1"/>
    </source>
</evidence>
<evidence type="ECO:0000256" key="1">
    <source>
        <dbReference type="SAM" id="MobiDB-lite"/>
    </source>
</evidence>
<dbReference type="STRING" id="3659.A0A0A0M1L5"/>
<evidence type="ECO:0000256" key="2">
    <source>
        <dbReference type="SAM" id="Phobius"/>
    </source>
</evidence>
<gene>
    <name evidence="3" type="ORF">Csa_1G571830</name>
</gene>
<dbReference type="Proteomes" id="UP000029981">
    <property type="component" value="Chromosome 1"/>
</dbReference>
<keyword evidence="2" id="KW-0472">Membrane</keyword>
<reference evidence="3 4" key="1">
    <citation type="journal article" date="2009" name="Nat. Genet.">
        <title>The genome of the cucumber, Cucumis sativus L.</title>
        <authorList>
            <person name="Huang S."/>
            <person name="Li R."/>
            <person name="Zhang Z."/>
            <person name="Li L."/>
            <person name="Gu X."/>
            <person name="Fan W."/>
            <person name="Lucas W.J."/>
            <person name="Wang X."/>
            <person name="Xie B."/>
            <person name="Ni P."/>
            <person name="Ren Y."/>
            <person name="Zhu H."/>
            <person name="Li J."/>
            <person name="Lin K."/>
            <person name="Jin W."/>
            <person name="Fei Z."/>
            <person name="Li G."/>
            <person name="Staub J."/>
            <person name="Kilian A."/>
            <person name="van der Vossen E.A."/>
            <person name="Wu Y."/>
            <person name="Guo J."/>
            <person name="He J."/>
            <person name="Jia Z."/>
            <person name="Ren Y."/>
            <person name="Tian G."/>
            <person name="Lu Y."/>
            <person name="Ruan J."/>
            <person name="Qian W."/>
            <person name="Wang M."/>
            <person name="Huang Q."/>
            <person name="Li B."/>
            <person name="Xuan Z."/>
            <person name="Cao J."/>
            <person name="Asan"/>
            <person name="Wu Z."/>
            <person name="Zhang J."/>
            <person name="Cai Q."/>
            <person name="Bai Y."/>
            <person name="Zhao B."/>
            <person name="Han Y."/>
            <person name="Li Y."/>
            <person name="Li X."/>
            <person name="Wang S."/>
            <person name="Shi Q."/>
            <person name="Liu S."/>
            <person name="Cho W.K."/>
            <person name="Kim J.Y."/>
            <person name="Xu Y."/>
            <person name="Heller-Uszynska K."/>
            <person name="Miao H."/>
            <person name="Cheng Z."/>
            <person name="Zhang S."/>
            <person name="Wu J."/>
            <person name="Yang Y."/>
            <person name="Kang H."/>
            <person name="Li M."/>
            <person name="Liang H."/>
            <person name="Ren X."/>
            <person name="Shi Z."/>
            <person name="Wen M."/>
            <person name="Jian M."/>
            <person name="Yang H."/>
            <person name="Zhang G."/>
            <person name="Yang Z."/>
            <person name="Chen R."/>
            <person name="Liu S."/>
            <person name="Li J."/>
            <person name="Ma L."/>
            <person name="Liu H."/>
            <person name="Zhou Y."/>
            <person name="Zhao J."/>
            <person name="Fang X."/>
            <person name="Li G."/>
            <person name="Fang L."/>
            <person name="Li Y."/>
            <person name="Liu D."/>
            <person name="Zheng H."/>
            <person name="Zhang Y."/>
            <person name="Qin N."/>
            <person name="Li Z."/>
            <person name="Yang G."/>
            <person name="Yang S."/>
            <person name="Bolund L."/>
            <person name="Kristiansen K."/>
            <person name="Zheng H."/>
            <person name="Li S."/>
            <person name="Zhang X."/>
            <person name="Yang H."/>
            <person name="Wang J."/>
            <person name="Sun R."/>
            <person name="Zhang B."/>
            <person name="Jiang S."/>
            <person name="Wang J."/>
            <person name="Du Y."/>
            <person name="Li S."/>
        </authorList>
    </citation>
    <scope>NUCLEOTIDE SEQUENCE [LARGE SCALE GENOMIC DNA]</scope>
    <source>
        <strain evidence="4">cv. 9930</strain>
    </source>
</reference>
<keyword evidence="4" id="KW-1185">Reference proteome</keyword>
<protein>
    <submittedName>
        <fullName evidence="3">Uncharacterized protein</fullName>
    </submittedName>
</protein>
<reference evidence="3 4" key="2">
    <citation type="journal article" date="2009" name="PLoS ONE">
        <title>An integrated genetic and cytogenetic map of the cucumber genome.</title>
        <authorList>
            <person name="Ren Y."/>
            <person name="Zhang Z."/>
            <person name="Liu J."/>
            <person name="Staub J.E."/>
            <person name="Han Y."/>
            <person name="Cheng Z."/>
            <person name="Li X."/>
            <person name="Lu J."/>
            <person name="Miao H."/>
            <person name="Kang H."/>
            <person name="Xie B."/>
            <person name="Gu X."/>
            <person name="Wang X."/>
            <person name="Du Y."/>
            <person name="Jin W."/>
            <person name="Huang S."/>
        </authorList>
    </citation>
    <scope>NUCLEOTIDE SEQUENCE [LARGE SCALE GENOMIC DNA]</scope>
    <source>
        <strain evidence="4">cv. 9930</strain>
    </source>
</reference>
<name>A0A0A0M1L5_CUCSA</name>
<proteinExistence type="predicted"/>
<dbReference type="EMBL" id="CM002922">
    <property type="protein sequence ID" value="KGN66111.1"/>
    <property type="molecule type" value="Genomic_DNA"/>
</dbReference>
<organism evidence="3 4">
    <name type="scientific">Cucumis sativus</name>
    <name type="common">Cucumber</name>
    <dbReference type="NCBI Taxonomy" id="3659"/>
    <lineage>
        <taxon>Eukaryota</taxon>
        <taxon>Viridiplantae</taxon>
        <taxon>Streptophyta</taxon>
        <taxon>Embryophyta</taxon>
        <taxon>Tracheophyta</taxon>
        <taxon>Spermatophyta</taxon>
        <taxon>Magnoliopsida</taxon>
        <taxon>eudicotyledons</taxon>
        <taxon>Gunneridae</taxon>
        <taxon>Pentapetalae</taxon>
        <taxon>rosids</taxon>
        <taxon>fabids</taxon>
        <taxon>Cucurbitales</taxon>
        <taxon>Cucurbitaceae</taxon>
        <taxon>Benincaseae</taxon>
        <taxon>Cucumis</taxon>
    </lineage>
</organism>
<keyword evidence="2" id="KW-1133">Transmembrane helix</keyword>
<reference evidence="3 4" key="4">
    <citation type="journal article" date="2011" name="BMC Genomics">
        <title>RNA-Seq improves annotation of protein-coding genes in the cucumber genome.</title>
        <authorList>
            <person name="Li Z."/>
            <person name="Zhang Z."/>
            <person name="Yan P."/>
            <person name="Huang S."/>
            <person name="Fei Z."/>
            <person name="Lin K."/>
        </authorList>
    </citation>
    <scope>NUCLEOTIDE SEQUENCE [LARGE SCALE GENOMIC DNA]</scope>
    <source>
        <strain evidence="4">cv. 9930</strain>
    </source>
</reference>
<feature type="region of interest" description="Disordered" evidence="1">
    <location>
        <begin position="1"/>
        <end position="29"/>
    </location>
</feature>
<feature type="transmembrane region" description="Helical" evidence="2">
    <location>
        <begin position="36"/>
        <end position="57"/>
    </location>
</feature>